<dbReference type="AlphaFoldDB" id="A0A811UH02"/>
<sequence length="80" mass="9254">MKMDLRRADRKFVRRCAVPCRAGGIPVVWVGGVEERPGQVMVELETVSRVQNRQMDKRTIGWMVGWLVEQLEMLKKLDAI</sequence>
<protein>
    <submittedName>
        <fullName evidence="1">(Mediterranean fruit fly) hypothetical protein</fullName>
    </submittedName>
</protein>
<evidence type="ECO:0000313" key="2">
    <source>
        <dbReference type="Proteomes" id="UP000606786"/>
    </source>
</evidence>
<name>A0A811UH02_CERCA</name>
<evidence type="ECO:0000313" key="1">
    <source>
        <dbReference type="EMBL" id="CAD6997970.1"/>
    </source>
</evidence>
<dbReference type="Proteomes" id="UP000606786">
    <property type="component" value="Unassembled WGS sequence"/>
</dbReference>
<reference evidence="1" key="1">
    <citation type="submission" date="2020-11" db="EMBL/GenBank/DDBJ databases">
        <authorList>
            <person name="Whitehead M."/>
        </authorList>
    </citation>
    <scope>NUCLEOTIDE SEQUENCE</scope>
    <source>
        <strain evidence="1">EGII</strain>
    </source>
</reference>
<dbReference type="EMBL" id="CAJHJT010000012">
    <property type="protein sequence ID" value="CAD6997970.1"/>
    <property type="molecule type" value="Genomic_DNA"/>
</dbReference>
<keyword evidence="2" id="KW-1185">Reference proteome</keyword>
<proteinExistence type="predicted"/>
<organism evidence="1 2">
    <name type="scientific">Ceratitis capitata</name>
    <name type="common">Mediterranean fruit fly</name>
    <name type="synonym">Tephritis capitata</name>
    <dbReference type="NCBI Taxonomy" id="7213"/>
    <lineage>
        <taxon>Eukaryota</taxon>
        <taxon>Metazoa</taxon>
        <taxon>Ecdysozoa</taxon>
        <taxon>Arthropoda</taxon>
        <taxon>Hexapoda</taxon>
        <taxon>Insecta</taxon>
        <taxon>Pterygota</taxon>
        <taxon>Neoptera</taxon>
        <taxon>Endopterygota</taxon>
        <taxon>Diptera</taxon>
        <taxon>Brachycera</taxon>
        <taxon>Muscomorpha</taxon>
        <taxon>Tephritoidea</taxon>
        <taxon>Tephritidae</taxon>
        <taxon>Ceratitis</taxon>
        <taxon>Ceratitis</taxon>
    </lineage>
</organism>
<gene>
    <name evidence="1" type="ORF">CCAP1982_LOCUS6587</name>
</gene>
<accession>A0A811UH02</accession>
<comment type="caution">
    <text evidence="1">The sequence shown here is derived from an EMBL/GenBank/DDBJ whole genome shotgun (WGS) entry which is preliminary data.</text>
</comment>